<feature type="non-terminal residue" evidence="2">
    <location>
        <position position="1"/>
    </location>
</feature>
<proteinExistence type="predicted"/>
<feature type="region of interest" description="Disordered" evidence="1">
    <location>
        <begin position="85"/>
        <end position="106"/>
    </location>
</feature>
<keyword evidence="3" id="KW-1185">Reference proteome</keyword>
<dbReference type="EMBL" id="CAJDYZ010010013">
    <property type="protein sequence ID" value="CAD1477451.1"/>
    <property type="molecule type" value="Genomic_DNA"/>
</dbReference>
<feature type="compositionally biased region" description="Basic residues" evidence="1">
    <location>
        <begin position="85"/>
        <end position="105"/>
    </location>
</feature>
<organism evidence="2 3">
    <name type="scientific">Heterotrigona itama</name>
    <dbReference type="NCBI Taxonomy" id="395501"/>
    <lineage>
        <taxon>Eukaryota</taxon>
        <taxon>Metazoa</taxon>
        <taxon>Ecdysozoa</taxon>
        <taxon>Arthropoda</taxon>
        <taxon>Hexapoda</taxon>
        <taxon>Insecta</taxon>
        <taxon>Pterygota</taxon>
        <taxon>Neoptera</taxon>
        <taxon>Endopterygota</taxon>
        <taxon>Hymenoptera</taxon>
        <taxon>Apocrita</taxon>
        <taxon>Aculeata</taxon>
        <taxon>Apoidea</taxon>
        <taxon>Anthophila</taxon>
        <taxon>Apidae</taxon>
        <taxon>Heterotrigona</taxon>
    </lineage>
</organism>
<protein>
    <submittedName>
        <fullName evidence="2">Uncharacterized protein</fullName>
    </submittedName>
</protein>
<sequence>MIPVSELFRDRHEIGGDRRNSLILLPERRGRGISCGKTERRGQTAGFSDTERICFSAGVESGRTETEIEGLPSAKVAEIKRISKTKSKWKGARKRGRKGRKRTLAHRPTAALQLACNVPPLLCHSCGKHP</sequence>
<evidence type="ECO:0000256" key="1">
    <source>
        <dbReference type="SAM" id="MobiDB-lite"/>
    </source>
</evidence>
<reference evidence="2" key="1">
    <citation type="submission" date="2020-07" db="EMBL/GenBank/DDBJ databases">
        <authorList>
            <person name="Nazaruddin N."/>
        </authorList>
    </citation>
    <scope>NUCLEOTIDE SEQUENCE</scope>
</reference>
<feature type="non-terminal residue" evidence="2">
    <location>
        <position position="130"/>
    </location>
</feature>
<evidence type="ECO:0000313" key="3">
    <source>
        <dbReference type="Proteomes" id="UP000752696"/>
    </source>
</evidence>
<evidence type="ECO:0000313" key="2">
    <source>
        <dbReference type="EMBL" id="CAD1477451.1"/>
    </source>
</evidence>
<comment type="caution">
    <text evidence="2">The sequence shown here is derived from an EMBL/GenBank/DDBJ whole genome shotgun (WGS) entry which is preliminary data.</text>
</comment>
<gene>
    <name evidence="2" type="ORF">MHI_LOCUS726547</name>
</gene>
<accession>A0A6V7HC45</accession>
<dbReference type="Proteomes" id="UP000752696">
    <property type="component" value="Unassembled WGS sequence"/>
</dbReference>
<name>A0A6V7HC45_9HYME</name>
<dbReference type="AlphaFoldDB" id="A0A6V7HC45"/>